<dbReference type="InterPro" id="IPR006311">
    <property type="entry name" value="TAT_signal"/>
</dbReference>
<comment type="similarity">
    <text evidence="1">Belongs to the thioredoxin family. DsbA subfamily.</text>
</comment>
<dbReference type="InterPro" id="IPR036249">
    <property type="entry name" value="Thioredoxin-like_sf"/>
</dbReference>
<dbReference type="PANTHER" id="PTHR13887:SF56">
    <property type="entry name" value="THIOREDOXIN-LIKE REDUCTASE RV2466C"/>
    <property type="match status" value="1"/>
</dbReference>
<gene>
    <name evidence="4" type="ORF">HN018_19815</name>
</gene>
<dbReference type="InterPro" id="IPR012336">
    <property type="entry name" value="Thioredoxin-like_fold"/>
</dbReference>
<dbReference type="Proteomes" id="UP000500767">
    <property type="component" value="Chromosome"/>
</dbReference>
<evidence type="ECO:0000313" key="5">
    <source>
        <dbReference type="Proteomes" id="UP000500767"/>
    </source>
</evidence>
<dbReference type="AlphaFoldDB" id="A0A6M8HUF6"/>
<feature type="domain" description="Thioredoxin-like fold" evidence="3">
    <location>
        <begin position="41"/>
        <end position="202"/>
    </location>
</feature>
<evidence type="ECO:0000256" key="1">
    <source>
        <dbReference type="ARBA" id="ARBA00005791"/>
    </source>
</evidence>
<dbReference type="Pfam" id="PF13462">
    <property type="entry name" value="Thioredoxin_4"/>
    <property type="match status" value="1"/>
</dbReference>
<protein>
    <submittedName>
        <fullName evidence="4">Thioredoxin domain-containing protein</fullName>
    </submittedName>
</protein>
<dbReference type="EMBL" id="CP053708">
    <property type="protein sequence ID" value="QKE91982.1"/>
    <property type="molecule type" value="Genomic_DNA"/>
</dbReference>
<dbReference type="Gene3D" id="3.40.30.10">
    <property type="entry name" value="Glutaredoxin"/>
    <property type="match status" value="1"/>
</dbReference>
<dbReference type="KEGG" id="lck:HN018_19815"/>
<evidence type="ECO:0000313" key="4">
    <source>
        <dbReference type="EMBL" id="QKE91982.1"/>
    </source>
</evidence>
<evidence type="ECO:0000259" key="3">
    <source>
        <dbReference type="Pfam" id="PF13462"/>
    </source>
</evidence>
<accession>A0A6M8HUF6</accession>
<keyword evidence="2" id="KW-0732">Signal</keyword>
<dbReference type="PANTHER" id="PTHR13887">
    <property type="entry name" value="GLUTATHIONE S-TRANSFERASE KAPPA"/>
    <property type="match status" value="1"/>
</dbReference>
<evidence type="ECO:0000256" key="2">
    <source>
        <dbReference type="SAM" id="SignalP"/>
    </source>
</evidence>
<dbReference type="RefSeq" id="WP_171833665.1">
    <property type="nucleotide sequence ID" value="NZ_CP053708.1"/>
</dbReference>
<dbReference type="SUPFAM" id="SSF52833">
    <property type="entry name" value="Thioredoxin-like"/>
    <property type="match status" value="1"/>
</dbReference>
<feature type="chain" id="PRO_5026879234" evidence="2">
    <location>
        <begin position="22"/>
        <end position="209"/>
    </location>
</feature>
<dbReference type="PROSITE" id="PS51318">
    <property type="entry name" value="TAT"/>
    <property type="match status" value="1"/>
</dbReference>
<proteinExistence type="inferred from homology"/>
<feature type="signal peptide" evidence="2">
    <location>
        <begin position="1"/>
        <end position="21"/>
    </location>
</feature>
<keyword evidence="5" id="KW-1185">Reference proteome</keyword>
<reference evidence="4 5" key="1">
    <citation type="journal article" date="2014" name="World J. Microbiol. Biotechnol.">
        <title>Biodiversity and physiological characteristics of Antarctic and Arctic lichens-associated bacteria.</title>
        <authorList>
            <person name="Lee Y.M."/>
            <person name="Kim E.H."/>
            <person name="Lee H.K."/>
            <person name="Hong S.G."/>
        </authorList>
    </citation>
    <scope>NUCLEOTIDE SEQUENCE [LARGE SCALE GENOMIC DNA]</scope>
    <source>
        <strain evidence="4 5">PAMC 26569</strain>
    </source>
</reference>
<organism evidence="4 5">
    <name type="scientific">Lichenicola cladoniae</name>
    <dbReference type="NCBI Taxonomy" id="1484109"/>
    <lineage>
        <taxon>Bacteria</taxon>
        <taxon>Pseudomonadati</taxon>
        <taxon>Pseudomonadota</taxon>
        <taxon>Alphaproteobacteria</taxon>
        <taxon>Acetobacterales</taxon>
        <taxon>Acetobacteraceae</taxon>
        <taxon>Lichenicola</taxon>
    </lineage>
</organism>
<name>A0A6M8HUF6_9PROT</name>
<sequence length="209" mass="22826">MSLFRRTLLLAGIGLPAAALLDGASLGSARAASADPRMAARSLGKPDAKLVVQEWFSMTCTHCARFSQVVFPEVKAKLIDTGRIRYVFCDFPLDQVALTAVMVARALPPERYVPFVESLLASQDRWAFSQSNDPQVELAQMAALAGMPHDVFQKTIDDQGLRQAILDEQNVGQATYKIDSTPSFIFGKTLFSGEMEYDTFAKKVTEAGA</sequence>